<feature type="compositionally biased region" description="Polar residues" evidence="1">
    <location>
        <begin position="334"/>
        <end position="344"/>
    </location>
</feature>
<feature type="region of interest" description="Disordered" evidence="1">
    <location>
        <begin position="263"/>
        <end position="391"/>
    </location>
</feature>
<proteinExistence type="predicted"/>
<feature type="compositionally biased region" description="Low complexity" evidence="1">
    <location>
        <begin position="155"/>
        <end position="170"/>
    </location>
</feature>
<gene>
    <name evidence="2" type="ORF">JVT61DRAFT_10526</name>
</gene>
<accession>A0A8I3AC69</accession>
<feature type="compositionally biased region" description="Basic and acidic residues" evidence="1">
    <location>
        <begin position="179"/>
        <end position="191"/>
    </location>
</feature>
<feature type="region of interest" description="Disordered" evidence="1">
    <location>
        <begin position="140"/>
        <end position="191"/>
    </location>
</feature>
<dbReference type="AlphaFoldDB" id="A0A8I3AC69"/>
<feature type="compositionally biased region" description="Basic and acidic residues" evidence="1">
    <location>
        <begin position="363"/>
        <end position="377"/>
    </location>
</feature>
<feature type="compositionally biased region" description="Polar residues" evidence="1">
    <location>
        <begin position="265"/>
        <end position="285"/>
    </location>
</feature>
<evidence type="ECO:0000313" key="2">
    <source>
        <dbReference type="EMBL" id="KAG6379958.1"/>
    </source>
</evidence>
<evidence type="ECO:0000256" key="1">
    <source>
        <dbReference type="SAM" id="MobiDB-lite"/>
    </source>
</evidence>
<reference evidence="2" key="1">
    <citation type="submission" date="2021-03" db="EMBL/GenBank/DDBJ databases">
        <title>Evolutionary innovations through gain and loss of genes in the ectomycorrhizal Boletales.</title>
        <authorList>
            <person name="Wu G."/>
            <person name="Miyauchi S."/>
            <person name="Morin E."/>
            <person name="Yang Z.-L."/>
            <person name="Xu J."/>
            <person name="Martin F.M."/>
        </authorList>
    </citation>
    <scope>NUCLEOTIDE SEQUENCE</scope>
    <source>
        <strain evidence="2">BR01</strain>
    </source>
</reference>
<dbReference type="EMBL" id="JAGFBS010000004">
    <property type="protein sequence ID" value="KAG6379958.1"/>
    <property type="molecule type" value="Genomic_DNA"/>
</dbReference>
<evidence type="ECO:0000313" key="3">
    <source>
        <dbReference type="Proteomes" id="UP000683000"/>
    </source>
</evidence>
<keyword evidence="3" id="KW-1185">Reference proteome</keyword>
<protein>
    <submittedName>
        <fullName evidence="2">Uncharacterized protein</fullName>
    </submittedName>
</protein>
<organism evidence="2 3">
    <name type="scientific">Boletus reticuloceps</name>
    <dbReference type="NCBI Taxonomy" id="495285"/>
    <lineage>
        <taxon>Eukaryota</taxon>
        <taxon>Fungi</taxon>
        <taxon>Dikarya</taxon>
        <taxon>Basidiomycota</taxon>
        <taxon>Agaricomycotina</taxon>
        <taxon>Agaricomycetes</taxon>
        <taxon>Agaricomycetidae</taxon>
        <taxon>Boletales</taxon>
        <taxon>Boletineae</taxon>
        <taxon>Boletaceae</taxon>
        <taxon>Boletoideae</taxon>
        <taxon>Boletus</taxon>
    </lineage>
</organism>
<comment type="caution">
    <text evidence="2">The sequence shown here is derived from an EMBL/GenBank/DDBJ whole genome shotgun (WGS) entry which is preliminary data.</text>
</comment>
<name>A0A8I3AC69_9AGAM</name>
<dbReference type="OrthoDB" id="2693154at2759"/>
<feature type="compositionally biased region" description="Low complexity" evidence="1">
    <location>
        <begin position="298"/>
        <end position="319"/>
    </location>
</feature>
<sequence>MSTAHLPDAPTSTRLDITQNHETFLGAPIGEIQGAYPNAYPLPGSFPPWDATIPAFDSDVCNMDDDFNYYFPNCQGSSTMHPPAGFTPAMENPSPPMNHTYSQAASFYDLPVGNATNTAAVLPSEVVGHHEVPFPSTFEPFTFEHPLPTQPEAPPVQGQQQVQDAQGGPPAMEPLPEPGEVHNEDDQTYEESRATLVEPETHLNNISSNPPAPNTAVHFCSDNPKSTCSGNGTIDFDILLAFVAEYPDGLSVIEKAVEHFDSATAPGSNDGQSTGQLSQADTNDPLSPPHGVARCEMTSSDSSTVASTSTPAHSSPSGSCPISPKQFEAAFEPSESTRTDGSSTGKRRRSEDDLEDRSKIRRREQSMDVQENLKEDGEPCNTEEGGEKRRKKRKPIDGEYICLICKIFEQRCFPLSRRDSLKRHIARLHEFFQILLLPEFDAFKILEPRQNDQDENLFPLTLFCIAVQMEARARGVEIKAEQDLMLKYPDVVQSLGPLQS</sequence>
<dbReference type="Proteomes" id="UP000683000">
    <property type="component" value="Unassembled WGS sequence"/>
</dbReference>